<dbReference type="InterPro" id="IPR009078">
    <property type="entry name" value="Ferritin-like_SF"/>
</dbReference>
<dbReference type="Proteomes" id="UP001370348">
    <property type="component" value="Chromosome"/>
</dbReference>
<organism evidence="1 2">
    <name type="scientific">Pendulispora albinea</name>
    <dbReference type="NCBI Taxonomy" id="2741071"/>
    <lineage>
        <taxon>Bacteria</taxon>
        <taxon>Pseudomonadati</taxon>
        <taxon>Myxococcota</taxon>
        <taxon>Myxococcia</taxon>
        <taxon>Myxococcales</taxon>
        <taxon>Sorangiineae</taxon>
        <taxon>Pendulisporaceae</taxon>
        <taxon>Pendulispora</taxon>
    </lineage>
</organism>
<dbReference type="EMBL" id="CP089984">
    <property type="protein sequence ID" value="WXB18905.1"/>
    <property type="molecule type" value="Genomic_DNA"/>
</dbReference>
<dbReference type="CDD" id="cd00657">
    <property type="entry name" value="Ferritin_like"/>
    <property type="match status" value="1"/>
</dbReference>
<protein>
    <submittedName>
        <fullName evidence="1">Ferritin-like domain-containing protein</fullName>
    </submittedName>
</protein>
<evidence type="ECO:0000313" key="1">
    <source>
        <dbReference type="EMBL" id="WXB18905.1"/>
    </source>
</evidence>
<keyword evidence="2" id="KW-1185">Reference proteome</keyword>
<reference evidence="1 2" key="1">
    <citation type="submission" date="2021-12" db="EMBL/GenBank/DDBJ databases">
        <title>Discovery of the Pendulisporaceae a myxobacterial family with distinct sporulation behavior and unique specialized metabolism.</title>
        <authorList>
            <person name="Garcia R."/>
            <person name="Popoff A."/>
            <person name="Bader C.D."/>
            <person name="Loehr J."/>
            <person name="Walesch S."/>
            <person name="Walt C."/>
            <person name="Boldt J."/>
            <person name="Bunk B."/>
            <person name="Haeckl F.J.F.P.J."/>
            <person name="Gunesch A.P."/>
            <person name="Birkelbach J."/>
            <person name="Nuebel U."/>
            <person name="Pietschmann T."/>
            <person name="Bach T."/>
            <person name="Mueller R."/>
        </authorList>
    </citation>
    <scope>NUCLEOTIDE SEQUENCE [LARGE SCALE GENOMIC DNA]</scope>
    <source>
        <strain evidence="1 2">MSr11954</strain>
    </source>
</reference>
<gene>
    <name evidence="1" type="ORF">LZC94_16910</name>
</gene>
<evidence type="ECO:0000313" key="2">
    <source>
        <dbReference type="Proteomes" id="UP001370348"/>
    </source>
</evidence>
<accession>A0ABZ2M8R5</accession>
<dbReference type="RefSeq" id="WP_394828530.1">
    <property type="nucleotide sequence ID" value="NZ_CP089984.1"/>
</dbReference>
<name>A0ABZ2M8R5_9BACT</name>
<dbReference type="SUPFAM" id="SSF47240">
    <property type="entry name" value="Ferritin-like"/>
    <property type="match status" value="1"/>
</dbReference>
<proteinExistence type="predicted"/>
<sequence length="339" mass="38774">MDLEAMFERCKRDQWAISDLDWSGTPRPMAKADEMAIVQYFTDMAGIERLAKALFAQQAKNARDPVLRDIFRTFVADEERHAVVAERLAVYYDVHRYQKYEMSRALQRFAPSFVHLVQNVPPDIANVYVTGGEIALDMALLRSIDDYVNDAMSQAAMDRINRDESRHLAIDYHMTEYYASAEYAALVANEPPASWTKRARSAMALARVVYSAAPFFRAVFFDPMQRVDPDGKRLREAFKRLQLLGEKNRERASTLVRVLCGVQALYNESSLFRRVFGRAAARICGIPVQLMDRFYTQEEARRAAKMSYDDLANEALAADSFSSFSWDRPTPRPRSATCP</sequence>